<dbReference type="Pfam" id="PF00664">
    <property type="entry name" value="ABC_membrane"/>
    <property type="match status" value="1"/>
</dbReference>
<dbReference type="EMBL" id="JBANQN010000003">
    <property type="protein sequence ID" value="KAK6794571.1"/>
    <property type="molecule type" value="Genomic_DNA"/>
</dbReference>
<evidence type="ECO:0000256" key="5">
    <source>
        <dbReference type="ARBA" id="ARBA00022840"/>
    </source>
</evidence>
<protein>
    <recommendedName>
        <fullName evidence="9">ABC transmembrane type-1 domain-containing protein</fullName>
    </recommendedName>
</protein>
<dbReference type="PANTHER" id="PTHR24223">
    <property type="entry name" value="ATP-BINDING CASSETTE SUB-FAMILY C"/>
    <property type="match status" value="1"/>
</dbReference>
<proteinExistence type="predicted"/>
<dbReference type="InterPro" id="IPR044746">
    <property type="entry name" value="ABCC_6TM_D1"/>
</dbReference>
<evidence type="ECO:0000256" key="7">
    <source>
        <dbReference type="ARBA" id="ARBA00023136"/>
    </source>
</evidence>
<evidence type="ECO:0000259" key="9">
    <source>
        <dbReference type="PROSITE" id="PS50929"/>
    </source>
</evidence>
<keyword evidence="7 8" id="KW-0472">Membrane</keyword>
<feature type="domain" description="ABC transmembrane type-1" evidence="9">
    <location>
        <begin position="9"/>
        <end position="235"/>
    </location>
</feature>
<dbReference type="Proteomes" id="UP001371456">
    <property type="component" value="Unassembled WGS sequence"/>
</dbReference>
<reference evidence="10 11" key="1">
    <citation type="submission" date="2024-02" db="EMBL/GenBank/DDBJ databases">
        <title>de novo genome assembly of Solanum bulbocastanum strain 11H21.</title>
        <authorList>
            <person name="Hosaka A.J."/>
        </authorList>
    </citation>
    <scope>NUCLEOTIDE SEQUENCE [LARGE SCALE GENOMIC DNA]</scope>
    <source>
        <tissue evidence="10">Young leaves</tissue>
    </source>
</reference>
<keyword evidence="5" id="KW-0067">ATP-binding</keyword>
<keyword evidence="2" id="KW-0813">Transport</keyword>
<gene>
    <name evidence="10" type="ORF">RDI58_008024</name>
</gene>
<dbReference type="GO" id="GO:0140359">
    <property type="term" value="F:ABC-type transporter activity"/>
    <property type="evidence" value="ECO:0007669"/>
    <property type="project" value="InterPro"/>
</dbReference>
<evidence type="ECO:0000256" key="4">
    <source>
        <dbReference type="ARBA" id="ARBA00022741"/>
    </source>
</evidence>
<keyword evidence="4" id="KW-0547">Nucleotide-binding</keyword>
<name>A0AAN8U1N0_SOLBU</name>
<dbReference type="InterPro" id="IPR050173">
    <property type="entry name" value="ABC_transporter_C-like"/>
</dbReference>
<comment type="subcellular location">
    <subcellularLocation>
        <location evidence="1">Membrane</location>
        <topology evidence="1">Multi-pass membrane protein</topology>
    </subcellularLocation>
</comment>
<comment type="caution">
    <text evidence="10">The sequence shown here is derived from an EMBL/GenBank/DDBJ whole genome shotgun (WGS) entry which is preliminary data.</text>
</comment>
<dbReference type="GO" id="GO:0005524">
    <property type="term" value="F:ATP binding"/>
    <property type="evidence" value="ECO:0007669"/>
    <property type="project" value="UniProtKB-KW"/>
</dbReference>
<sequence length="253" mass="28843">MLCHWKELIVSGLFALLKITTLSTGPLLLNAFIKIAEGDAAFKNEGFLLAILLFISKNLESLSQRQWYFRSRLIGLKVRSLLTAAICKKQMRLSNAAKLMHSRGEIMNYVTVDAYRVGEFPFWLHQTWTTMIQICFALIILLRTVGLATIASLVVIILMVLCNAPLAKLQHKFQSKLMVAQDDRLITISEALVNMKVLKLYAWEAHFKKVIENLRQVEENCYSAVQLSNGYNSFLYGHHLFWSLLQHLGLVIS</sequence>
<evidence type="ECO:0000256" key="8">
    <source>
        <dbReference type="SAM" id="Phobius"/>
    </source>
</evidence>
<keyword evidence="11" id="KW-1185">Reference proteome</keyword>
<dbReference type="GO" id="GO:0016020">
    <property type="term" value="C:membrane"/>
    <property type="evidence" value="ECO:0007669"/>
    <property type="project" value="UniProtKB-SubCell"/>
</dbReference>
<dbReference type="InterPro" id="IPR011527">
    <property type="entry name" value="ABC1_TM_dom"/>
</dbReference>
<dbReference type="CDD" id="cd18579">
    <property type="entry name" value="ABC_6TM_ABCC_D1"/>
    <property type="match status" value="1"/>
</dbReference>
<dbReference type="InterPro" id="IPR036640">
    <property type="entry name" value="ABC1_TM_sf"/>
</dbReference>
<keyword evidence="6 8" id="KW-1133">Transmembrane helix</keyword>
<dbReference type="PROSITE" id="PS50929">
    <property type="entry name" value="ABC_TM1F"/>
    <property type="match status" value="1"/>
</dbReference>
<dbReference type="PANTHER" id="PTHR24223:SF369">
    <property type="entry name" value="ABC TRANSPORTER C FAMILY MEMBER 10"/>
    <property type="match status" value="1"/>
</dbReference>
<evidence type="ECO:0000256" key="1">
    <source>
        <dbReference type="ARBA" id="ARBA00004141"/>
    </source>
</evidence>
<keyword evidence="3 8" id="KW-0812">Transmembrane</keyword>
<evidence type="ECO:0000313" key="10">
    <source>
        <dbReference type="EMBL" id="KAK6794571.1"/>
    </source>
</evidence>
<dbReference type="FunFam" id="1.20.1560.10:FF:000003">
    <property type="entry name" value="ABC transporter C family member 10"/>
    <property type="match status" value="1"/>
</dbReference>
<feature type="transmembrane region" description="Helical" evidence="8">
    <location>
        <begin position="131"/>
        <end position="162"/>
    </location>
</feature>
<evidence type="ECO:0000256" key="6">
    <source>
        <dbReference type="ARBA" id="ARBA00022989"/>
    </source>
</evidence>
<accession>A0AAN8U1N0</accession>
<dbReference type="AlphaFoldDB" id="A0AAN8U1N0"/>
<organism evidence="10 11">
    <name type="scientific">Solanum bulbocastanum</name>
    <name type="common">Wild potato</name>
    <dbReference type="NCBI Taxonomy" id="147425"/>
    <lineage>
        <taxon>Eukaryota</taxon>
        <taxon>Viridiplantae</taxon>
        <taxon>Streptophyta</taxon>
        <taxon>Embryophyta</taxon>
        <taxon>Tracheophyta</taxon>
        <taxon>Spermatophyta</taxon>
        <taxon>Magnoliopsida</taxon>
        <taxon>eudicotyledons</taxon>
        <taxon>Gunneridae</taxon>
        <taxon>Pentapetalae</taxon>
        <taxon>asterids</taxon>
        <taxon>lamiids</taxon>
        <taxon>Solanales</taxon>
        <taxon>Solanaceae</taxon>
        <taxon>Solanoideae</taxon>
        <taxon>Solaneae</taxon>
        <taxon>Solanum</taxon>
    </lineage>
</organism>
<feature type="transmembrane region" description="Helical" evidence="8">
    <location>
        <begin position="12"/>
        <end position="33"/>
    </location>
</feature>
<dbReference type="Gene3D" id="1.20.1560.10">
    <property type="entry name" value="ABC transporter type 1, transmembrane domain"/>
    <property type="match status" value="1"/>
</dbReference>
<dbReference type="SUPFAM" id="SSF90123">
    <property type="entry name" value="ABC transporter transmembrane region"/>
    <property type="match status" value="1"/>
</dbReference>
<evidence type="ECO:0000256" key="2">
    <source>
        <dbReference type="ARBA" id="ARBA00022448"/>
    </source>
</evidence>
<evidence type="ECO:0000313" key="11">
    <source>
        <dbReference type="Proteomes" id="UP001371456"/>
    </source>
</evidence>
<evidence type="ECO:0000256" key="3">
    <source>
        <dbReference type="ARBA" id="ARBA00022692"/>
    </source>
</evidence>